<name>A0A2P6VM52_9CHLO</name>
<organism evidence="4 5">
    <name type="scientific">Micractinium conductrix</name>
    <dbReference type="NCBI Taxonomy" id="554055"/>
    <lineage>
        <taxon>Eukaryota</taxon>
        <taxon>Viridiplantae</taxon>
        <taxon>Chlorophyta</taxon>
        <taxon>core chlorophytes</taxon>
        <taxon>Trebouxiophyceae</taxon>
        <taxon>Chlorellales</taxon>
        <taxon>Chlorellaceae</taxon>
        <taxon>Chlorella clade</taxon>
        <taxon>Micractinium</taxon>
    </lineage>
</organism>
<reference evidence="4 5" key="1">
    <citation type="journal article" date="2018" name="Plant J.">
        <title>Genome sequences of Chlorella sorokiniana UTEX 1602 and Micractinium conductrix SAG 241.80: implications to maltose excretion by a green alga.</title>
        <authorList>
            <person name="Arriola M.B."/>
            <person name="Velmurugan N."/>
            <person name="Zhang Y."/>
            <person name="Plunkett M.H."/>
            <person name="Hondzo H."/>
            <person name="Barney B.M."/>
        </authorList>
    </citation>
    <scope>NUCLEOTIDE SEQUENCE [LARGE SCALE GENOMIC DNA]</scope>
    <source>
        <strain evidence="4 5">SAG 241.80</strain>
    </source>
</reference>
<sequence length="735" mass="79236">MLKRDFGILLLSVCALYVSLQKEGSYQFKKAWYHSFEDAEDRLHELKEHPHPVPPPLVTDLNGDGKPEIITATPGGKLQILAPRRFGDGFAKAELISQVELDVMGKMRIAVLRSGYLRPMPKELVRAPRKQVVVVVTTDLKLLCLNHNLQKEWEVNLAPHFPLHGGIRELAVHVSDQRSTAPAAKTASQLHPHQGAGGTGGDGHGIVVVGASVVPLTAAQREELENELEEEAKEELLAEFRARGRKGDGGTEQAQDLGDVQADGRHFSYFAFEGETGALRWMHEAKDFHRDLGEMQDALVEQHAFHRAAEDTEAKHYGEASCRDYRASVLAALPHSWHSPVDTTLVPMHFTKHKEGAGSQKQQLSKMGALKSKAGGAAGAAGAHQHGGAVSSSVQGKASARGSGGPPAQGSAVGRVVGAVVKGATKGRRGGALPPNVVVAHLEEGIEAIHLFSGRTVCRLHLPSPGLHVDLNGDGVPEHVVAVGGDPEEVTEEGDGLPGHQRHAFCYMTVMSGVPARLNLFNGTICRRARRRFRRGDGPGMEILVAPPIYLPQPGKHGHYRNGVGQKGLAVFLNSQGELTAYDSAGELVWQHYVGATWSKEEDEDVPEPVPTLRAMPLRPRALPTVILAAGDSLATVVSERGAEIDTWELPDKPVLPLQLADFNFDGYTDVLLVSQDGLWAWAQVRHPGALPFSALVAALMVIMAAMFVTQQQGFASSGPGGGKRRPLRSTERED</sequence>
<dbReference type="Proteomes" id="UP000239649">
    <property type="component" value="Unassembled WGS sequence"/>
</dbReference>
<keyword evidence="1" id="KW-0175">Coiled coil</keyword>
<keyword evidence="3" id="KW-0732">Signal</keyword>
<dbReference type="AlphaFoldDB" id="A0A2P6VM52"/>
<feature type="region of interest" description="Disordered" evidence="2">
    <location>
        <begin position="178"/>
        <end position="202"/>
    </location>
</feature>
<gene>
    <name evidence="4" type="ORF">C2E20_2073</name>
</gene>
<dbReference type="PANTHER" id="PTHR34284">
    <property type="entry name" value="FG-GAP REPEAT-CONTAINING PROTEIN"/>
    <property type="match status" value="1"/>
</dbReference>
<dbReference type="EMBL" id="LHPF02000003">
    <property type="protein sequence ID" value="PSC75181.1"/>
    <property type="molecule type" value="Genomic_DNA"/>
</dbReference>
<evidence type="ECO:0000256" key="2">
    <source>
        <dbReference type="SAM" id="MobiDB-lite"/>
    </source>
</evidence>
<feature type="coiled-coil region" evidence="1">
    <location>
        <begin position="214"/>
        <end position="241"/>
    </location>
</feature>
<protein>
    <submittedName>
        <fullName evidence="4">FG-GAP repeat-containing family</fullName>
    </submittedName>
</protein>
<feature type="signal peptide" evidence="3">
    <location>
        <begin position="1"/>
        <end position="21"/>
    </location>
</feature>
<feature type="region of interest" description="Disordered" evidence="2">
    <location>
        <begin position="376"/>
        <end position="412"/>
    </location>
</feature>
<evidence type="ECO:0000256" key="1">
    <source>
        <dbReference type="SAM" id="Coils"/>
    </source>
</evidence>
<comment type="caution">
    <text evidence="4">The sequence shown here is derived from an EMBL/GenBank/DDBJ whole genome shotgun (WGS) entry which is preliminary data.</text>
</comment>
<evidence type="ECO:0000313" key="4">
    <source>
        <dbReference type="EMBL" id="PSC75181.1"/>
    </source>
</evidence>
<keyword evidence="5" id="KW-1185">Reference proteome</keyword>
<accession>A0A2P6VM52</accession>
<feature type="region of interest" description="Disordered" evidence="2">
    <location>
        <begin position="714"/>
        <end position="735"/>
    </location>
</feature>
<evidence type="ECO:0000313" key="5">
    <source>
        <dbReference type="Proteomes" id="UP000239649"/>
    </source>
</evidence>
<dbReference type="OrthoDB" id="270568at2759"/>
<feature type="compositionally biased region" description="Low complexity" evidence="2">
    <location>
        <begin position="380"/>
        <end position="389"/>
    </location>
</feature>
<evidence type="ECO:0000256" key="3">
    <source>
        <dbReference type="SAM" id="SignalP"/>
    </source>
</evidence>
<feature type="chain" id="PRO_5015186214" evidence="3">
    <location>
        <begin position="22"/>
        <end position="735"/>
    </location>
</feature>
<dbReference type="PANTHER" id="PTHR34284:SF1">
    <property type="entry name" value="FG-GAP REPEAT-CONTAINING PROTEIN"/>
    <property type="match status" value="1"/>
</dbReference>
<proteinExistence type="predicted"/>